<gene>
    <name evidence="1" type="ORF">H6X83_08605</name>
</gene>
<sequence>MEADQIAHLLQEKSRLFTEFLEISKQMCTADMDLLEQEMQKRLDLQKQIETLDSQLQPLFQANPDAAEAAKNKCDVSRLTAENAKVYDAALKLHGILFQLQKIEPQLRDRLLTERSALLEKLESTQKSPAAAAHRYYQSAHMTYPVARRSPHFGDA</sequence>
<proteinExistence type="predicted"/>
<dbReference type="RefSeq" id="WP_212506089.1">
    <property type="nucleotide sequence ID" value="NZ_CP060696.1"/>
</dbReference>
<evidence type="ECO:0000313" key="1">
    <source>
        <dbReference type="EMBL" id="QNO17022.1"/>
    </source>
</evidence>
<dbReference type="AlphaFoldDB" id="A0A7G9WEB0"/>
<reference evidence="1 2" key="1">
    <citation type="submission" date="2020-08" db="EMBL/GenBank/DDBJ databases">
        <authorList>
            <person name="Ren C."/>
            <person name="Gu Y."/>
            <person name="Xu Y."/>
        </authorList>
    </citation>
    <scope>NUCLEOTIDE SEQUENCE [LARGE SCALE GENOMIC DNA]</scope>
    <source>
        <strain evidence="1 2">LBM18003</strain>
    </source>
</reference>
<dbReference type="KEGG" id="caml:H6X83_08605"/>
<organism evidence="1 2">
    <name type="scientific">Caproicibacterium amylolyticum</name>
    <dbReference type="NCBI Taxonomy" id="2766537"/>
    <lineage>
        <taxon>Bacteria</taxon>
        <taxon>Bacillati</taxon>
        <taxon>Bacillota</taxon>
        <taxon>Clostridia</taxon>
        <taxon>Eubacteriales</taxon>
        <taxon>Oscillospiraceae</taxon>
        <taxon>Caproicibacterium</taxon>
    </lineage>
</organism>
<evidence type="ECO:0000313" key="2">
    <source>
        <dbReference type="Proteomes" id="UP000516046"/>
    </source>
</evidence>
<name>A0A7G9WEB0_9FIRM</name>
<keyword evidence="2" id="KW-1185">Reference proteome</keyword>
<dbReference type="EMBL" id="CP060696">
    <property type="protein sequence ID" value="QNO17022.1"/>
    <property type="molecule type" value="Genomic_DNA"/>
</dbReference>
<accession>A0A7G9WEB0</accession>
<evidence type="ECO:0008006" key="3">
    <source>
        <dbReference type="Google" id="ProtNLM"/>
    </source>
</evidence>
<protein>
    <recommendedName>
        <fullName evidence="3">FlgN protein</fullName>
    </recommendedName>
</protein>
<dbReference type="Proteomes" id="UP000516046">
    <property type="component" value="Chromosome"/>
</dbReference>